<feature type="compositionally biased region" description="Low complexity" evidence="1">
    <location>
        <begin position="662"/>
        <end position="673"/>
    </location>
</feature>
<feature type="region of interest" description="Disordered" evidence="1">
    <location>
        <begin position="244"/>
        <end position="282"/>
    </location>
</feature>
<evidence type="ECO:0000313" key="3">
    <source>
        <dbReference type="EMBL" id="OAG05021.1"/>
    </source>
</evidence>
<gene>
    <name evidence="3" type="ORF">CC84DRAFT_1177142</name>
</gene>
<name>A0A177CCW4_9PLEO</name>
<feature type="compositionally biased region" description="Low complexity" evidence="1">
    <location>
        <begin position="253"/>
        <end position="270"/>
    </location>
</feature>
<feature type="region of interest" description="Disordered" evidence="1">
    <location>
        <begin position="658"/>
        <end position="686"/>
    </location>
</feature>
<dbReference type="InParanoid" id="A0A177CCW4"/>
<dbReference type="AlphaFoldDB" id="A0A177CCW4"/>
<evidence type="ECO:0000256" key="1">
    <source>
        <dbReference type="SAM" id="MobiDB-lite"/>
    </source>
</evidence>
<dbReference type="OrthoDB" id="10666863at2759"/>
<feature type="chain" id="PRO_5008058017" evidence="2">
    <location>
        <begin position="22"/>
        <end position="764"/>
    </location>
</feature>
<feature type="compositionally biased region" description="Basic residues" evidence="1">
    <location>
        <begin position="193"/>
        <end position="205"/>
    </location>
</feature>
<accession>A0A177CCW4</accession>
<feature type="region of interest" description="Disordered" evidence="1">
    <location>
        <begin position="735"/>
        <end position="764"/>
    </location>
</feature>
<dbReference type="Proteomes" id="UP000077069">
    <property type="component" value="Unassembled WGS sequence"/>
</dbReference>
<keyword evidence="2" id="KW-0732">Signal</keyword>
<feature type="compositionally biased region" description="Low complexity" evidence="1">
    <location>
        <begin position="449"/>
        <end position="471"/>
    </location>
</feature>
<reference evidence="3 4" key="1">
    <citation type="submission" date="2016-05" db="EMBL/GenBank/DDBJ databases">
        <title>Comparative analysis of secretome profiles of manganese(II)-oxidizing ascomycete fungi.</title>
        <authorList>
            <consortium name="DOE Joint Genome Institute"/>
            <person name="Zeiner C.A."/>
            <person name="Purvine S.O."/>
            <person name="Zink E.M."/>
            <person name="Wu S."/>
            <person name="Pasa-Tolic L."/>
            <person name="Chaput D.L."/>
            <person name="Haridas S."/>
            <person name="Grigoriev I.V."/>
            <person name="Santelli C.M."/>
            <person name="Hansel C.M."/>
        </authorList>
    </citation>
    <scope>NUCLEOTIDE SEQUENCE [LARGE SCALE GENOMIC DNA]</scope>
    <source>
        <strain evidence="3 4">AP3s5-JAC2a</strain>
    </source>
</reference>
<feature type="signal peptide" evidence="2">
    <location>
        <begin position="1"/>
        <end position="21"/>
    </location>
</feature>
<feature type="compositionally biased region" description="Basic residues" evidence="1">
    <location>
        <begin position="492"/>
        <end position="503"/>
    </location>
</feature>
<organism evidence="3 4">
    <name type="scientific">Paraphaeosphaeria sporulosa</name>
    <dbReference type="NCBI Taxonomy" id="1460663"/>
    <lineage>
        <taxon>Eukaryota</taxon>
        <taxon>Fungi</taxon>
        <taxon>Dikarya</taxon>
        <taxon>Ascomycota</taxon>
        <taxon>Pezizomycotina</taxon>
        <taxon>Dothideomycetes</taxon>
        <taxon>Pleosporomycetidae</taxon>
        <taxon>Pleosporales</taxon>
        <taxon>Massarineae</taxon>
        <taxon>Didymosphaeriaceae</taxon>
        <taxon>Paraphaeosphaeria</taxon>
    </lineage>
</organism>
<evidence type="ECO:0000256" key="2">
    <source>
        <dbReference type="SAM" id="SignalP"/>
    </source>
</evidence>
<evidence type="ECO:0000313" key="4">
    <source>
        <dbReference type="Proteomes" id="UP000077069"/>
    </source>
</evidence>
<feature type="region of interest" description="Disordered" evidence="1">
    <location>
        <begin position="123"/>
        <end position="206"/>
    </location>
</feature>
<dbReference type="EMBL" id="KV441553">
    <property type="protein sequence ID" value="OAG05021.1"/>
    <property type="molecule type" value="Genomic_DNA"/>
</dbReference>
<dbReference type="GeneID" id="28763753"/>
<dbReference type="RefSeq" id="XP_018035386.1">
    <property type="nucleotide sequence ID" value="XM_018180267.1"/>
</dbReference>
<proteinExistence type="predicted"/>
<feature type="region of interest" description="Disordered" evidence="1">
    <location>
        <begin position="428"/>
        <end position="535"/>
    </location>
</feature>
<sequence length="764" mass="82675">MYLPTKSALLLTTNLLSCCEAITTGQVLPVHHNLRDHGSGHTVVSSFHSSMVISSASALPLSSSTHVSAGISGIPGRTNPSPTSIHIQTSPPTLLSTKSLKLFRDHTSQLDEWPEVHRAAGGLLHREPHPKKQDKHRPTPTPTHKNHARTSQSISVGWSGDIHRASRGLRHREPATRRVQTQTQTHTHEHEHPHRHTHTHLHTHKPASETNIEISGPLELGSAAQVKRPANYLLTWDWHERWKKRGAHPPPSSSTVPSSIASQASSSLLPTEESGAAARMHRHASHLADNLPSTVSNITIAASTPTSASSLTSVTLIPVANPGYMHKVAPGLVRPRVDEATPKTTMTSPNDVLFQPEATHRTVSELKRVHTYTDSTTRRTRTSSSYMPHKSKRYAYRIAPHLKHGGSNVTTTKSVDEEGVTFEAEATHHRATALFPRDDDENPSSTTGSIPTAIVASSSATTAQDTLATQDISAAQESNERNRLSVQEPKRKHDKGQRKRGKKGPNTPEPDQQELDSTDGQFVKKEGPSVHPNISEPNAALLEAEGVPHEVLLSDEDLDRIQKEDPGIPAGPSVHRATQHLWVRGESVLSDSYLALVESKHSPGKTSGTEEKLDDTFWEPPPNPSEHADVHHLAPSLSIRPHISPVPHPLPSTLETRIRQRTSSASGTSKASAPPETIDIPNSGSSMTLSVQDVKTTISSTSFGFPTSTSIATQQLPQAHCHAKHVACFRGAESTSTTEGDDEAGPLVPRATLTAGSHRPAKGL</sequence>
<feature type="compositionally biased region" description="Basic and acidic residues" evidence="1">
    <location>
        <begin position="478"/>
        <end position="491"/>
    </location>
</feature>
<protein>
    <submittedName>
        <fullName evidence="3">Uncharacterized protein</fullName>
    </submittedName>
</protein>
<keyword evidence="4" id="KW-1185">Reference proteome</keyword>